<dbReference type="RefSeq" id="WP_136928643.1">
    <property type="nucleotide sequence ID" value="NZ_SSMQ01000007.1"/>
</dbReference>
<sequence>MQVARFVLQFALGIALTYALLRWDKSGLSEEQRERAWNAATWGAALLWFGPLCIPAWGWVTRRGKGRLHAHFGFALGAIVTLLIGLVVQSVDALFVWAAGLPPETPI</sequence>
<protein>
    <submittedName>
        <fullName evidence="2">Transcriptional regulator</fullName>
    </submittedName>
</protein>
<dbReference type="Proteomes" id="UP000309215">
    <property type="component" value="Unassembled WGS sequence"/>
</dbReference>
<dbReference type="EMBL" id="SSMQ01000007">
    <property type="protein sequence ID" value="TKD10243.1"/>
    <property type="molecule type" value="Genomic_DNA"/>
</dbReference>
<name>A0A4U1JG18_9BACT</name>
<evidence type="ECO:0000256" key="1">
    <source>
        <dbReference type="SAM" id="Phobius"/>
    </source>
</evidence>
<keyword evidence="1" id="KW-0812">Transmembrane</keyword>
<dbReference type="AlphaFoldDB" id="A0A4U1JG18"/>
<gene>
    <name evidence="2" type="ORF">E8A74_09545</name>
</gene>
<evidence type="ECO:0000313" key="3">
    <source>
        <dbReference type="Proteomes" id="UP000309215"/>
    </source>
</evidence>
<dbReference type="OrthoDB" id="5526149at2"/>
<keyword evidence="1" id="KW-1133">Transmembrane helix</keyword>
<organism evidence="2 3">
    <name type="scientific">Polyangium fumosum</name>
    <dbReference type="NCBI Taxonomy" id="889272"/>
    <lineage>
        <taxon>Bacteria</taxon>
        <taxon>Pseudomonadati</taxon>
        <taxon>Myxococcota</taxon>
        <taxon>Polyangia</taxon>
        <taxon>Polyangiales</taxon>
        <taxon>Polyangiaceae</taxon>
        <taxon>Polyangium</taxon>
    </lineage>
</organism>
<feature type="transmembrane region" description="Helical" evidence="1">
    <location>
        <begin position="72"/>
        <end position="99"/>
    </location>
</feature>
<feature type="transmembrane region" description="Helical" evidence="1">
    <location>
        <begin position="37"/>
        <end position="60"/>
    </location>
</feature>
<evidence type="ECO:0000313" key="2">
    <source>
        <dbReference type="EMBL" id="TKD10243.1"/>
    </source>
</evidence>
<reference evidence="2 3" key="1">
    <citation type="submission" date="2019-04" db="EMBL/GenBank/DDBJ databases">
        <authorList>
            <person name="Li Y."/>
            <person name="Wang J."/>
        </authorList>
    </citation>
    <scope>NUCLEOTIDE SEQUENCE [LARGE SCALE GENOMIC DNA]</scope>
    <source>
        <strain evidence="2 3">DSM 14668</strain>
    </source>
</reference>
<keyword evidence="1" id="KW-0472">Membrane</keyword>
<comment type="caution">
    <text evidence="2">The sequence shown here is derived from an EMBL/GenBank/DDBJ whole genome shotgun (WGS) entry which is preliminary data.</text>
</comment>
<accession>A0A4U1JG18</accession>
<keyword evidence="3" id="KW-1185">Reference proteome</keyword>
<proteinExistence type="predicted"/>